<evidence type="ECO:0000313" key="3">
    <source>
        <dbReference type="Proteomes" id="UP001215598"/>
    </source>
</evidence>
<evidence type="ECO:0000256" key="1">
    <source>
        <dbReference type="SAM" id="MobiDB-lite"/>
    </source>
</evidence>
<proteinExistence type="predicted"/>
<reference evidence="2" key="1">
    <citation type="submission" date="2023-03" db="EMBL/GenBank/DDBJ databases">
        <title>Massive genome expansion in bonnet fungi (Mycena s.s.) driven by repeated elements and novel gene families across ecological guilds.</title>
        <authorList>
            <consortium name="Lawrence Berkeley National Laboratory"/>
            <person name="Harder C.B."/>
            <person name="Miyauchi S."/>
            <person name="Viragh M."/>
            <person name="Kuo A."/>
            <person name="Thoen E."/>
            <person name="Andreopoulos B."/>
            <person name="Lu D."/>
            <person name="Skrede I."/>
            <person name="Drula E."/>
            <person name="Henrissat B."/>
            <person name="Morin E."/>
            <person name="Kohler A."/>
            <person name="Barry K."/>
            <person name="LaButti K."/>
            <person name="Morin E."/>
            <person name="Salamov A."/>
            <person name="Lipzen A."/>
            <person name="Mereny Z."/>
            <person name="Hegedus B."/>
            <person name="Baldrian P."/>
            <person name="Stursova M."/>
            <person name="Weitz H."/>
            <person name="Taylor A."/>
            <person name="Grigoriev I.V."/>
            <person name="Nagy L.G."/>
            <person name="Martin F."/>
            <person name="Kauserud H."/>
        </authorList>
    </citation>
    <scope>NUCLEOTIDE SEQUENCE</scope>
    <source>
        <strain evidence="2">CBHHK182m</strain>
    </source>
</reference>
<organism evidence="2 3">
    <name type="scientific">Mycena metata</name>
    <dbReference type="NCBI Taxonomy" id="1033252"/>
    <lineage>
        <taxon>Eukaryota</taxon>
        <taxon>Fungi</taxon>
        <taxon>Dikarya</taxon>
        <taxon>Basidiomycota</taxon>
        <taxon>Agaricomycotina</taxon>
        <taxon>Agaricomycetes</taxon>
        <taxon>Agaricomycetidae</taxon>
        <taxon>Agaricales</taxon>
        <taxon>Marasmiineae</taxon>
        <taxon>Mycenaceae</taxon>
        <taxon>Mycena</taxon>
    </lineage>
</organism>
<name>A0AAD7MTP6_9AGAR</name>
<evidence type="ECO:0000313" key="2">
    <source>
        <dbReference type="EMBL" id="KAJ7731538.1"/>
    </source>
</evidence>
<keyword evidence="3" id="KW-1185">Reference proteome</keyword>
<feature type="region of interest" description="Disordered" evidence="1">
    <location>
        <begin position="53"/>
        <end position="72"/>
    </location>
</feature>
<dbReference type="Proteomes" id="UP001215598">
    <property type="component" value="Unassembled WGS sequence"/>
</dbReference>
<gene>
    <name evidence="2" type="ORF">B0H16DRAFT_1469103</name>
</gene>
<feature type="region of interest" description="Disordered" evidence="1">
    <location>
        <begin position="164"/>
        <end position="207"/>
    </location>
</feature>
<accession>A0AAD7MTP6</accession>
<dbReference type="EMBL" id="JARKIB010000152">
    <property type="protein sequence ID" value="KAJ7731538.1"/>
    <property type="molecule type" value="Genomic_DNA"/>
</dbReference>
<comment type="caution">
    <text evidence="2">The sequence shown here is derived from an EMBL/GenBank/DDBJ whole genome shotgun (WGS) entry which is preliminary data.</text>
</comment>
<protein>
    <submittedName>
        <fullName evidence="2">Uncharacterized protein</fullName>
    </submittedName>
</protein>
<dbReference type="AlphaFoldDB" id="A0AAD7MTP6"/>
<feature type="compositionally biased region" description="Basic and acidic residues" evidence="1">
    <location>
        <begin position="182"/>
        <end position="202"/>
    </location>
</feature>
<sequence>MYGRPADAGPQFFTFFSPKLHQFIQSRGLVESEESVAQPSPTPACAGDVCATGRSTDGDNIDRPPQAVPGQTGAAEPLTKVLEGRLTCTQKRRRTRRRADENEKRTYGGRNKIVVSRLAGSKPAAVVALRTWRRFSVLPRHLSVGGQGVGGIGTSLSWSKAVVTRGTGAEERKGGGGGGRGGEGEGRKKEDGMGKGGRERTQRKGKYAPDFVPFDTISNVIAISLNTARAGAEQERAAEHGAVGSAVAGVDVGSGRRLAGGANVGGWPGAAAVDVRNDSVREGREVAGHVGVGGRVGVAREWDVGARRARWVLDAKGGVVGCGRVRAGCGDAAGRVRWAGCGRRAAVYGGCGRIWREVRSVVGGVWRCSSGEVRWVCVVDGGVRAGAVEQGAVVVVAVWEEGPGAVIPAVMGRLYSALSCRVRRRRCRSAEVRSKGNLAEWGRTQKRRKIDDVIENSRRGGAGAVFPSKRSKREISDRFGC</sequence>